<proteinExistence type="predicted"/>
<dbReference type="AlphaFoldDB" id="A0A6J6VXS5"/>
<accession>A0A6J6VXS5</accession>
<reference evidence="1" key="1">
    <citation type="submission" date="2020-05" db="EMBL/GenBank/DDBJ databases">
        <authorList>
            <person name="Chiriac C."/>
            <person name="Salcher M."/>
            <person name="Ghai R."/>
            <person name="Kavagutti S V."/>
        </authorList>
    </citation>
    <scope>NUCLEOTIDE SEQUENCE</scope>
</reference>
<organism evidence="1">
    <name type="scientific">freshwater metagenome</name>
    <dbReference type="NCBI Taxonomy" id="449393"/>
    <lineage>
        <taxon>unclassified sequences</taxon>
        <taxon>metagenomes</taxon>
        <taxon>ecological metagenomes</taxon>
    </lineage>
</organism>
<evidence type="ECO:0000313" key="1">
    <source>
        <dbReference type="EMBL" id="CAB4777421.1"/>
    </source>
</evidence>
<dbReference type="EMBL" id="CAEZYR010000251">
    <property type="protein sequence ID" value="CAB4777421.1"/>
    <property type="molecule type" value="Genomic_DNA"/>
</dbReference>
<protein>
    <submittedName>
        <fullName evidence="1">Unannotated protein</fullName>
    </submittedName>
</protein>
<name>A0A6J6VXS5_9ZZZZ</name>
<sequence>MAQLQAVGVVDHAAVGEHLAVASDRERHHHHAGTSELRPPTEVDVVAPETHLGVEATNGVKQVGAHQDASPRHREHVGHRVALALIDLAFVGERCRHAELVDREADVLQPGRVVPHQEFRGDNPRVRPDDLVDEVGDGLGRERDVVVAQQQQRGTRALGEHTVRSGAVPRIFGTGREHRRAGQHRVHTRRHVDRGGVDHQHLKPLVVLRGERGEDIVEPVARVMGDHDGEDRRSGRGRRRIRRCGLFDGCDACVVRAGLVDVLHEGATLVASRGRPTTARAHS</sequence>
<gene>
    <name evidence="1" type="ORF">UFOPK2754_03458</name>
</gene>